<dbReference type="EMBL" id="JAUKUA010000007">
    <property type="protein sequence ID" value="KAK0704492.1"/>
    <property type="molecule type" value="Genomic_DNA"/>
</dbReference>
<evidence type="ECO:0000313" key="2">
    <source>
        <dbReference type="Proteomes" id="UP001172102"/>
    </source>
</evidence>
<proteinExistence type="predicted"/>
<sequence>MDSVREDVPIMPLDSKLQTQIHNFFPPLILLESIHKYYNQRTVLKAADASPNPSQGPEDNFRTFINKLAHIYNYRPKGDTVLYLFVSNSQTRADLNKTKQDLTALLNILKGSVEAKARLPN</sequence>
<organism evidence="1 2">
    <name type="scientific">Lasiosphaeris hirsuta</name>
    <dbReference type="NCBI Taxonomy" id="260670"/>
    <lineage>
        <taxon>Eukaryota</taxon>
        <taxon>Fungi</taxon>
        <taxon>Dikarya</taxon>
        <taxon>Ascomycota</taxon>
        <taxon>Pezizomycotina</taxon>
        <taxon>Sordariomycetes</taxon>
        <taxon>Sordariomycetidae</taxon>
        <taxon>Sordariales</taxon>
        <taxon>Lasiosphaeriaceae</taxon>
        <taxon>Lasiosphaeris</taxon>
    </lineage>
</organism>
<dbReference type="AlphaFoldDB" id="A0AA39ZVI0"/>
<name>A0AA39ZVI0_9PEZI</name>
<gene>
    <name evidence="1" type="ORF">B0H67DRAFT_557292</name>
</gene>
<dbReference type="Proteomes" id="UP001172102">
    <property type="component" value="Unassembled WGS sequence"/>
</dbReference>
<keyword evidence="2" id="KW-1185">Reference proteome</keyword>
<reference evidence="1" key="1">
    <citation type="submission" date="2023-06" db="EMBL/GenBank/DDBJ databases">
        <title>Genome-scale phylogeny and comparative genomics of the fungal order Sordariales.</title>
        <authorList>
            <consortium name="Lawrence Berkeley National Laboratory"/>
            <person name="Hensen N."/>
            <person name="Bonometti L."/>
            <person name="Westerberg I."/>
            <person name="Brannstrom I.O."/>
            <person name="Guillou S."/>
            <person name="Cros-Aarteil S."/>
            <person name="Calhoun S."/>
            <person name="Haridas S."/>
            <person name="Kuo A."/>
            <person name="Mondo S."/>
            <person name="Pangilinan J."/>
            <person name="Riley R."/>
            <person name="Labutti K."/>
            <person name="Andreopoulos B."/>
            <person name="Lipzen A."/>
            <person name="Chen C."/>
            <person name="Yanf M."/>
            <person name="Daum C."/>
            <person name="Ng V."/>
            <person name="Clum A."/>
            <person name="Steindorff A."/>
            <person name="Ohm R."/>
            <person name="Martin F."/>
            <person name="Silar P."/>
            <person name="Natvig D."/>
            <person name="Lalanne C."/>
            <person name="Gautier V."/>
            <person name="Ament-Velasquez S.L."/>
            <person name="Kruys A."/>
            <person name="Hutchinson M.I."/>
            <person name="Powell A.J."/>
            <person name="Barry K."/>
            <person name="Miller A.N."/>
            <person name="Grigoriev I.V."/>
            <person name="Debuchy R."/>
            <person name="Gladieux P."/>
            <person name="Thoren M.H."/>
            <person name="Johannesson H."/>
        </authorList>
    </citation>
    <scope>NUCLEOTIDE SEQUENCE</scope>
    <source>
        <strain evidence="1">SMH4607-1</strain>
    </source>
</reference>
<comment type="caution">
    <text evidence="1">The sequence shown here is derived from an EMBL/GenBank/DDBJ whole genome shotgun (WGS) entry which is preliminary data.</text>
</comment>
<evidence type="ECO:0000313" key="1">
    <source>
        <dbReference type="EMBL" id="KAK0704492.1"/>
    </source>
</evidence>
<accession>A0AA39ZVI0</accession>
<protein>
    <submittedName>
        <fullName evidence="1">Uncharacterized protein</fullName>
    </submittedName>
</protein>